<keyword evidence="1 4" id="KW-0245">EGF-like domain</keyword>
<keyword evidence="5" id="KW-0812">Transmembrane</keyword>
<comment type="caution">
    <text evidence="7">The sequence shown here is derived from an EMBL/GenBank/DDBJ whole genome shotgun (WGS) entry which is preliminary data.</text>
</comment>
<dbReference type="InterPro" id="IPR000742">
    <property type="entry name" value="EGF"/>
</dbReference>
<keyword evidence="8" id="KW-1185">Reference proteome</keyword>
<feature type="domain" description="EGF-like" evidence="6">
    <location>
        <begin position="91"/>
        <end position="128"/>
    </location>
</feature>
<dbReference type="Pfam" id="PF00008">
    <property type="entry name" value="EGF"/>
    <property type="match status" value="1"/>
</dbReference>
<evidence type="ECO:0000313" key="7">
    <source>
        <dbReference type="EMBL" id="MEQ2204267.1"/>
    </source>
</evidence>
<dbReference type="InterPro" id="IPR051022">
    <property type="entry name" value="Notch_Cell-Fate_Det"/>
</dbReference>
<keyword evidence="5" id="KW-1133">Transmembrane helix</keyword>
<dbReference type="InterPro" id="IPR001881">
    <property type="entry name" value="EGF-like_Ca-bd_dom"/>
</dbReference>
<feature type="transmembrane region" description="Helical" evidence="5">
    <location>
        <begin position="34"/>
        <end position="53"/>
    </location>
</feature>
<evidence type="ECO:0000256" key="4">
    <source>
        <dbReference type="PROSITE-ProRule" id="PRU00076"/>
    </source>
</evidence>
<dbReference type="PROSITE" id="PS01186">
    <property type="entry name" value="EGF_2"/>
    <property type="match status" value="1"/>
</dbReference>
<dbReference type="Proteomes" id="UP001434883">
    <property type="component" value="Unassembled WGS sequence"/>
</dbReference>
<dbReference type="EMBL" id="JAHRIN010035922">
    <property type="protein sequence ID" value="MEQ2204267.1"/>
    <property type="molecule type" value="Genomic_DNA"/>
</dbReference>
<dbReference type="CDD" id="cd00054">
    <property type="entry name" value="EGF_CA"/>
    <property type="match status" value="1"/>
</dbReference>
<keyword evidence="2" id="KW-0677">Repeat</keyword>
<dbReference type="PROSITE" id="PS50026">
    <property type="entry name" value="EGF_3"/>
    <property type="match status" value="1"/>
</dbReference>
<accession>A0ABV0R9C4</accession>
<dbReference type="Pfam" id="PF12661">
    <property type="entry name" value="hEGF"/>
    <property type="match status" value="1"/>
</dbReference>
<organism evidence="7 8">
    <name type="scientific">Xenoophorus captivus</name>
    <dbReference type="NCBI Taxonomy" id="1517983"/>
    <lineage>
        <taxon>Eukaryota</taxon>
        <taxon>Metazoa</taxon>
        <taxon>Chordata</taxon>
        <taxon>Craniata</taxon>
        <taxon>Vertebrata</taxon>
        <taxon>Euteleostomi</taxon>
        <taxon>Actinopterygii</taxon>
        <taxon>Neopterygii</taxon>
        <taxon>Teleostei</taxon>
        <taxon>Neoteleostei</taxon>
        <taxon>Acanthomorphata</taxon>
        <taxon>Ovalentaria</taxon>
        <taxon>Atherinomorphae</taxon>
        <taxon>Cyprinodontiformes</taxon>
        <taxon>Goodeidae</taxon>
        <taxon>Xenoophorus</taxon>
    </lineage>
</organism>
<sequence length="147" mass="16076">MGCLSPSRFLESCGFEARVGQFCFFRILLMLDQIWIFVVCMFFLFHCALRSAVPLPDPWVQLHGLFGPTDLLNGFSCACPQGFYGKNCEISAMRCADGPCFNGGTCVEADTGGYSCRCPTGFMGSNCEKRMDRCSSSSPCANGTNHV</sequence>
<dbReference type="SUPFAM" id="SSF57196">
    <property type="entry name" value="EGF/Laminin"/>
    <property type="match status" value="2"/>
</dbReference>
<protein>
    <recommendedName>
        <fullName evidence="6">EGF-like domain-containing protein</fullName>
    </recommendedName>
</protein>
<keyword evidence="5" id="KW-0472">Membrane</keyword>
<reference evidence="7 8" key="1">
    <citation type="submission" date="2021-06" db="EMBL/GenBank/DDBJ databases">
        <authorList>
            <person name="Palmer J.M."/>
        </authorList>
    </citation>
    <scope>NUCLEOTIDE SEQUENCE [LARGE SCALE GENOMIC DNA]</scope>
    <source>
        <strain evidence="7 8">XC_2019</strain>
        <tissue evidence="7">Muscle</tissue>
    </source>
</reference>
<name>A0ABV0R9C4_9TELE</name>
<feature type="disulfide bond" evidence="4">
    <location>
        <begin position="118"/>
        <end position="127"/>
    </location>
</feature>
<evidence type="ECO:0000259" key="6">
    <source>
        <dbReference type="PROSITE" id="PS50026"/>
    </source>
</evidence>
<comment type="caution">
    <text evidence="4">Lacks conserved residue(s) required for the propagation of feature annotation.</text>
</comment>
<dbReference type="PANTHER" id="PTHR24049">
    <property type="entry name" value="CRUMBS FAMILY MEMBER"/>
    <property type="match status" value="1"/>
</dbReference>
<gene>
    <name evidence="7" type="ORF">XENOCAPTIV_010623</name>
</gene>
<dbReference type="InterPro" id="IPR013032">
    <property type="entry name" value="EGF-like_CS"/>
</dbReference>
<dbReference type="SMART" id="SM00179">
    <property type="entry name" value="EGF_CA"/>
    <property type="match status" value="2"/>
</dbReference>
<evidence type="ECO:0000256" key="2">
    <source>
        <dbReference type="ARBA" id="ARBA00022737"/>
    </source>
</evidence>
<evidence type="ECO:0000313" key="8">
    <source>
        <dbReference type="Proteomes" id="UP001434883"/>
    </source>
</evidence>
<keyword evidence="3 4" id="KW-1015">Disulfide bond</keyword>
<dbReference type="SMART" id="SM00181">
    <property type="entry name" value="EGF"/>
    <property type="match status" value="2"/>
</dbReference>
<evidence type="ECO:0000256" key="1">
    <source>
        <dbReference type="ARBA" id="ARBA00022536"/>
    </source>
</evidence>
<proteinExistence type="predicted"/>
<dbReference type="Gene3D" id="2.10.25.10">
    <property type="entry name" value="Laminin"/>
    <property type="match status" value="2"/>
</dbReference>
<dbReference type="PROSITE" id="PS00022">
    <property type="entry name" value="EGF_1"/>
    <property type="match status" value="1"/>
</dbReference>
<dbReference type="PRINTS" id="PR00010">
    <property type="entry name" value="EGFBLOOD"/>
</dbReference>
<evidence type="ECO:0000256" key="5">
    <source>
        <dbReference type="SAM" id="Phobius"/>
    </source>
</evidence>
<evidence type="ECO:0000256" key="3">
    <source>
        <dbReference type="ARBA" id="ARBA00023157"/>
    </source>
</evidence>